<keyword evidence="2" id="KW-1185">Reference proteome</keyword>
<proteinExistence type="predicted"/>
<reference evidence="1" key="1">
    <citation type="submission" date="2022-11" db="EMBL/GenBank/DDBJ databases">
        <title>Centuries of genome instability and evolution in soft-shell clam transmissible cancer (bioRxiv).</title>
        <authorList>
            <person name="Hart S.F.M."/>
            <person name="Yonemitsu M.A."/>
            <person name="Giersch R.M."/>
            <person name="Beal B.F."/>
            <person name="Arriagada G."/>
            <person name="Davis B.W."/>
            <person name="Ostrander E.A."/>
            <person name="Goff S.P."/>
            <person name="Metzger M.J."/>
        </authorList>
    </citation>
    <scope>NUCLEOTIDE SEQUENCE</scope>
    <source>
        <strain evidence="1">MELC-2E11</strain>
        <tissue evidence="1">Siphon/mantle</tissue>
    </source>
</reference>
<dbReference type="PANTHER" id="PTHR14187:SF5">
    <property type="entry name" value="HEAT SHOCK 70 KDA PROTEIN 12A"/>
    <property type="match status" value="1"/>
</dbReference>
<dbReference type="SUPFAM" id="SSF53067">
    <property type="entry name" value="Actin-like ATPase domain"/>
    <property type="match status" value="1"/>
</dbReference>
<sequence>MRLWEQGVDRKTKIADECGKKNACKESGTVDITVHEVGEKGDLREIHRADGGAWGGPKVDEAFLSFLGKITGFKVMDVYKDQHMEDYIGLMLDFEMKKREIMPDKDTKVTIKCPPALVEMVQFMGDKLRMDHEVAKGFFQMPIDRMVEKIKQLLDDPVNAGVEAIRMVGGFSDSPLLQDAVRSNFPKLMLVIPPEAGLAVLKGAVIFGHSPQVISQRVSKYTYGIETCIEFDKDEHPEEYMFENND</sequence>
<dbReference type="InterPro" id="IPR043129">
    <property type="entry name" value="ATPase_NBD"/>
</dbReference>
<dbReference type="EMBL" id="CP111014">
    <property type="protein sequence ID" value="WAR00345.1"/>
    <property type="molecule type" value="Genomic_DNA"/>
</dbReference>
<protein>
    <submittedName>
        <fullName evidence="1">HS12A-like protein</fullName>
    </submittedName>
</protein>
<dbReference type="Gene3D" id="3.90.640.10">
    <property type="entry name" value="Actin, Chain A, domain 4"/>
    <property type="match status" value="1"/>
</dbReference>
<dbReference type="Proteomes" id="UP001164746">
    <property type="component" value="Chromosome 3"/>
</dbReference>
<organism evidence="1 2">
    <name type="scientific">Mya arenaria</name>
    <name type="common">Soft-shell clam</name>
    <dbReference type="NCBI Taxonomy" id="6604"/>
    <lineage>
        <taxon>Eukaryota</taxon>
        <taxon>Metazoa</taxon>
        <taxon>Spiralia</taxon>
        <taxon>Lophotrochozoa</taxon>
        <taxon>Mollusca</taxon>
        <taxon>Bivalvia</taxon>
        <taxon>Autobranchia</taxon>
        <taxon>Heteroconchia</taxon>
        <taxon>Euheterodonta</taxon>
        <taxon>Imparidentia</taxon>
        <taxon>Neoheterodontei</taxon>
        <taxon>Myida</taxon>
        <taxon>Myoidea</taxon>
        <taxon>Myidae</taxon>
        <taxon>Mya</taxon>
    </lineage>
</organism>
<name>A0ABY7DSG2_MYAAR</name>
<dbReference type="Gene3D" id="3.30.420.40">
    <property type="match status" value="1"/>
</dbReference>
<evidence type="ECO:0000313" key="1">
    <source>
        <dbReference type="EMBL" id="WAR00345.1"/>
    </source>
</evidence>
<gene>
    <name evidence="1" type="ORF">MAR_024717</name>
</gene>
<dbReference type="PANTHER" id="PTHR14187">
    <property type="entry name" value="ALPHA KINASE/ELONGATION FACTOR 2 KINASE"/>
    <property type="match status" value="1"/>
</dbReference>
<accession>A0ABY7DSG2</accession>
<evidence type="ECO:0000313" key="2">
    <source>
        <dbReference type="Proteomes" id="UP001164746"/>
    </source>
</evidence>